<feature type="compositionally biased region" description="Polar residues" evidence="1">
    <location>
        <begin position="254"/>
        <end position="263"/>
    </location>
</feature>
<keyword evidence="3" id="KW-1185">Reference proteome</keyword>
<name>A0A5M3N592_CONPW</name>
<organism evidence="2 3">
    <name type="scientific">Coniophora puteana (strain RWD-64-598)</name>
    <name type="common">Brown rot fungus</name>
    <dbReference type="NCBI Taxonomy" id="741705"/>
    <lineage>
        <taxon>Eukaryota</taxon>
        <taxon>Fungi</taxon>
        <taxon>Dikarya</taxon>
        <taxon>Basidiomycota</taxon>
        <taxon>Agaricomycotina</taxon>
        <taxon>Agaricomycetes</taxon>
        <taxon>Agaricomycetidae</taxon>
        <taxon>Boletales</taxon>
        <taxon>Coniophorineae</taxon>
        <taxon>Coniophoraceae</taxon>
        <taxon>Coniophora</taxon>
    </lineage>
</organism>
<feature type="region of interest" description="Disordered" evidence="1">
    <location>
        <begin position="228"/>
        <end position="263"/>
    </location>
</feature>
<feature type="compositionally biased region" description="Acidic residues" evidence="1">
    <location>
        <begin position="240"/>
        <end position="250"/>
    </location>
</feature>
<sequence length="649" mass="70739">MQIDAAPPHYSAGDASTQSEHGGGPQLVLVPAADAINFQKGYLGADDEHAAIEGELQVKGIEEGEWDKVTITLRTVEAAYDHEIELFSKQVVLFDTFGGSQPIPSSFPFAIPLTSDVPQCIHTPHSSLAHILTATLHPTASSRLPVSKTLTVHTKRYTSHTHNIPPSPLVHTLDNPARVEVELPRDTFHVGEPIPVYVTIPSPPRDVVVNAGLRLRNVKTELIRSVKARRGAVDEHEPNSDDEADADEGPSVDQHVQGSSSMVHSAEKLQSPLFMGASYRTVVSKSGASCRFHSSRAIKLRFVLHQSSPSASPSDHTREFDEYRSMESDTQCVSITQTTLLHTVTFRLFVHVSFVDTTNHTERLFSIAIPLNMIPPPAPLPQVEQSMDAAYQKKHDRPPAMTVRHEDNEASAPHYQEGEAGPSYVNNSAPPPFEDREQPPPPFWQASPSTSSRLPTFLESEAEILVPEDAADHLAPPPLPQPMIPGEGVLFGFPASQHFDGHAEDTRRPTTPPPSLEMATQDTDVTELADMGQPVRAVEALGLVLDRVENSSGDQPPPPPALDDPADPPPSIDSDFRMPGDQQHPSSPSPGINYSQSEQRQSPPPHISNVEGHLPHPHAPPPYLNPGSEHESENTLRPPPYADLDMAPR</sequence>
<feature type="region of interest" description="Disordered" evidence="1">
    <location>
        <begin position="1"/>
        <end position="26"/>
    </location>
</feature>
<dbReference type="KEGG" id="cput:CONPUDRAFT_161301"/>
<evidence type="ECO:0000313" key="2">
    <source>
        <dbReference type="EMBL" id="EIW86579.1"/>
    </source>
</evidence>
<feature type="compositionally biased region" description="Polar residues" evidence="1">
    <location>
        <begin position="583"/>
        <end position="601"/>
    </location>
</feature>
<dbReference type="AlphaFoldDB" id="A0A5M3N592"/>
<dbReference type="OMA" id="YQKKHDR"/>
<accession>A0A5M3N592</accession>
<dbReference type="GeneID" id="19204514"/>
<feature type="region of interest" description="Disordered" evidence="1">
    <location>
        <begin position="490"/>
        <end position="649"/>
    </location>
</feature>
<proteinExistence type="predicted"/>
<evidence type="ECO:0000313" key="3">
    <source>
        <dbReference type="Proteomes" id="UP000053558"/>
    </source>
</evidence>
<feature type="region of interest" description="Disordered" evidence="1">
    <location>
        <begin position="395"/>
        <end position="452"/>
    </location>
</feature>
<dbReference type="Proteomes" id="UP000053558">
    <property type="component" value="Unassembled WGS sequence"/>
</dbReference>
<feature type="compositionally biased region" description="Pro residues" evidence="1">
    <location>
        <begin position="555"/>
        <end position="571"/>
    </location>
</feature>
<feature type="compositionally biased region" description="Basic and acidic residues" evidence="1">
    <location>
        <begin position="499"/>
        <end position="508"/>
    </location>
</feature>
<protein>
    <submittedName>
        <fullName evidence="2">Uncharacterized protein</fullName>
    </submittedName>
</protein>
<dbReference type="OrthoDB" id="3357813at2759"/>
<dbReference type="RefSeq" id="XP_007763345.1">
    <property type="nucleotide sequence ID" value="XM_007765155.1"/>
</dbReference>
<evidence type="ECO:0000256" key="1">
    <source>
        <dbReference type="SAM" id="MobiDB-lite"/>
    </source>
</evidence>
<gene>
    <name evidence="2" type="ORF">CONPUDRAFT_161301</name>
</gene>
<comment type="caution">
    <text evidence="2">The sequence shown here is derived from an EMBL/GenBank/DDBJ whole genome shotgun (WGS) entry which is preliminary data.</text>
</comment>
<dbReference type="EMBL" id="JH711573">
    <property type="protein sequence ID" value="EIW86579.1"/>
    <property type="molecule type" value="Genomic_DNA"/>
</dbReference>
<reference evidence="3" key="1">
    <citation type="journal article" date="2012" name="Science">
        <title>The Paleozoic origin of enzymatic lignin decomposition reconstructed from 31 fungal genomes.</title>
        <authorList>
            <person name="Floudas D."/>
            <person name="Binder M."/>
            <person name="Riley R."/>
            <person name="Barry K."/>
            <person name="Blanchette R.A."/>
            <person name="Henrissat B."/>
            <person name="Martinez A.T."/>
            <person name="Otillar R."/>
            <person name="Spatafora J.W."/>
            <person name="Yadav J.S."/>
            <person name="Aerts A."/>
            <person name="Benoit I."/>
            <person name="Boyd A."/>
            <person name="Carlson A."/>
            <person name="Copeland A."/>
            <person name="Coutinho P.M."/>
            <person name="de Vries R.P."/>
            <person name="Ferreira P."/>
            <person name="Findley K."/>
            <person name="Foster B."/>
            <person name="Gaskell J."/>
            <person name="Glotzer D."/>
            <person name="Gorecki P."/>
            <person name="Heitman J."/>
            <person name="Hesse C."/>
            <person name="Hori C."/>
            <person name="Igarashi K."/>
            <person name="Jurgens J.A."/>
            <person name="Kallen N."/>
            <person name="Kersten P."/>
            <person name="Kohler A."/>
            <person name="Kuees U."/>
            <person name="Kumar T.K.A."/>
            <person name="Kuo A."/>
            <person name="LaButti K."/>
            <person name="Larrondo L.F."/>
            <person name="Lindquist E."/>
            <person name="Ling A."/>
            <person name="Lombard V."/>
            <person name="Lucas S."/>
            <person name="Lundell T."/>
            <person name="Martin R."/>
            <person name="McLaughlin D.J."/>
            <person name="Morgenstern I."/>
            <person name="Morin E."/>
            <person name="Murat C."/>
            <person name="Nagy L.G."/>
            <person name="Nolan M."/>
            <person name="Ohm R.A."/>
            <person name="Patyshakuliyeva A."/>
            <person name="Rokas A."/>
            <person name="Ruiz-Duenas F.J."/>
            <person name="Sabat G."/>
            <person name="Salamov A."/>
            <person name="Samejima M."/>
            <person name="Schmutz J."/>
            <person name="Slot J.C."/>
            <person name="St John F."/>
            <person name="Stenlid J."/>
            <person name="Sun H."/>
            <person name="Sun S."/>
            <person name="Syed K."/>
            <person name="Tsang A."/>
            <person name="Wiebenga A."/>
            <person name="Young D."/>
            <person name="Pisabarro A."/>
            <person name="Eastwood D.C."/>
            <person name="Martin F."/>
            <person name="Cullen D."/>
            <person name="Grigoriev I.V."/>
            <person name="Hibbett D.S."/>
        </authorList>
    </citation>
    <scope>NUCLEOTIDE SEQUENCE [LARGE SCALE GENOMIC DNA]</scope>
    <source>
        <strain evidence="3">RWD-64-598 SS2</strain>
    </source>
</reference>